<name>A0AB34KTM9_9PEZI</name>
<evidence type="ECO:0008006" key="5">
    <source>
        <dbReference type="Google" id="ProtNLM"/>
    </source>
</evidence>
<dbReference type="InterPro" id="IPR052413">
    <property type="entry name" value="SUR7_domain"/>
</dbReference>
<dbReference type="Proteomes" id="UP000803884">
    <property type="component" value="Unassembled WGS sequence"/>
</dbReference>
<reference evidence="3 4" key="1">
    <citation type="journal article" date="2020" name="Microbiol. Resour. Announc.">
        <title>Draft Genome Sequence of a Cladosporium Species Isolated from the Mesophotic Ascidian Didemnum maculosum.</title>
        <authorList>
            <person name="Gioti A."/>
            <person name="Siaperas R."/>
            <person name="Nikolaivits E."/>
            <person name="Le Goff G."/>
            <person name="Ouazzani J."/>
            <person name="Kotoulas G."/>
            <person name="Topakas E."/>
        </authorList>
    </citation>
    <scope>NUCLEOTIDE SEQUENCE [LARGE SCALE GENOMIC DNA]</scope>
    <source>
        <strain evidence="3 4">TM138-S3</strain>
    </source>
</reference>
<feature type="transmembrane region" description="Helical" evidence="2">
    <location>
        <begin position="7"/>
        <end position="27"/>
    </location>
</feature>
<dbReference type="PANTHER" id="PTHR28019:SF3">
    <property type="entry name" value="INTEGRAL MEMBRANE PROTEIN (AFU_ORTHOLOGUE AFUA_6G07470)"/>
    <property type="match status" value="1"/>
</dbReference>
<keyword evidence="2" id="KW-1133">Transmembrane helix</keyword>
<feature type="compositionally biased region" description="Low complexity" evidence="1">
    <location>
        <begin position="334"/>
        <end position="346"/>
    </location>
</feature>
<feature type="region of interest" description="Disordered" evidence="1">
    <location>
        <begin position="327"/>
        <end position="368"/>
    </location>
</feature>
<dbReference type="GO" id="GO:0051285">
    <property type="term" value="C:cell cortex of cell tip"/>
    <property type="evidence" value="ECO:0007669"/>
    <property type="project" value="TreeGrafter"/>
</dbReference>
<gene>
    <name evidence="3" type="ORF">WHR41_03805</name>
</gene>
<keyword evidence="4" id="KW-1185">Reference proteome</keyword>
<dbReference type="EMBL" id="JAAQHG020000010">
    <property type="protein sequence ID" value="KAL1587477.1"/>
    <property type="molecule type" value="Genomic_DNA"/>
</dbReference>
<evidence type="ECO:0000313" key="3">
    <source>
        <dbReference type="EMBL" id="KAL1587477.1"/>
    </source>
</evidence>
<dbReference type="PANTHER" id="PTHR28019">
    <property type="entry name" value="CELL MEMBRANE PROTEIN YLR413W-RELATED"/>
    <property type="match status" value="1"/>
</dbReference>
<sequence>MGKAGRIACITTPMVLTIASLVAIAFLEVSGWKPSSSLNNNYLMSADFSNFTTANAGGLTDSTELTAALTLAESSGQLKETYRIYLWNYCTANQTAGKIDWCSDRHSSFVFDPVEEFGLNATTTTDQSTGSTEADNAIASAINNAKDNAEEFEDKILGDSAAGAMKVYRRVAKWNFIAYQVSFWTTLITIVVGLLAICSRWGSLCTWIMAIISTIFTFLAALTTTILFSTLTGALHTLLDPYNIKVSVGTRALAIAWIATALSIVATLFWLFSICCCSGRSNPHHKSNKGALWNAEPKGGNGRRSVMSLGKTGSGYERVESPYVGADRVPLRDYPQQPTTYQSPQPYGGGYAQPNAYEPYRQQQQARW</sequence>
<dbReference type="AlphaFoldDB" id="A0AB34KTM9"/>
<keyword evidence="2" id="KW-0472">Membrane</keyword>
<feature type="transmembrane region" description="Helical" evidence="2">
    <location>
        <begin position="248"/>
        <end position="272"/>
    </location>
</feature>
<dbReference type="GO" id="GO:0005886">
    <property type="term" value="C:plasma membrane"/>
    <property type="evidence" value="ECO:0007669"/>
    <property type="project" value="InterPro"/>
</dbReference>
<dbReference type="RefSeq" id="XP_069230582.1">
    <property type="nucleotide sequence ID" value="XM_069372411.1"/>
</dbReference>
<keyword evidence="2" id="KW-0812">Transmembrane</keyword>
<evidence type="ECO:0000313" key="4">
    <source>
        <dbReference type="Proteomes" id="UP000803884"/>
    </source>
</evidence>
<dbReference type="Pfam" id="PF06687">
    <property type="entry name" value="SUR7"/>
    <property type="match status" value="1"/>
</dbReference>
<evidence type="ECO:0000256" key="1">
    <source>
        <dbReference type="SAM" id="MobiDB-lite"/>
    </source>
</evidence>
<organism evidence="3 4">
    <name type="scientific">Cladosporium halotolerans</name>
    <dbReference type="NCBI Taxonomy" id="1052096"/>
    <lineage>
        <taxon>Eukaryota</taxon>
        <taxon>Fungi</taxon>
        <taxon>Dikarya</taxon>
        <taxon>Ascomycota</taxon>
        <taxon>Pezizomycotina</taxon>
        <taxon>Dothideomycetes</taxon>
        <taxon>Dothideomycetidae</taxon>
        <taxon>Cladosporiales</taxon>
        <taxon>Cladosporiaceae</taxon>
        <taxon>Cladosporium</taxon>
    </lineage>
</organism>
<dbReference type="GO" id="GO:0031505">
    <property type="term" value="P:fungal-type cell wall organization"/>
    <property type="evidence" value="ECO:0007669"/>
    <property type="project" value="TreeGrafter"/>
</dbReference>
<evidence type="ECO:0000256" key="2">
    <source>
        <dbReference type="SAM" id="Phobius"/>
    </source>
</evidence>
<proteinExistence type="predicted"/>
<feature type="transmembrane region" description="Helical" evidence="2">
    <location>
        <begin position="204"/>
        <end position="228"/>
    </location>
</feature>
<comment type="caution">
    <text evidence="3">The sequence shown here is derived from an EMBL/GenBank/DDBJ whole genome shotgun (WGS) entry which is preliminary data.</text>
</comment>
<dbReference type="GeneID" id="96005249"/>
<protein>
    <recommendedName>
        <fullName evidence="5">SUR7 protein</fullName>
    </recommendedName>
</protein>
<dbReference type="InterPro" id="IPR009571">
    <property type="entry name" value="SUR7/Rim9-like_fungi"/>
</dbReference>
<accession>A0AB34KTM9</accession>
<feature type="transmembrane region" description="Helical" evidence="2">
    <location>
        <begin position="176"/>
        <end position="197"/>
    </location>
</feature>
<feature type="region of interest" description="Disordered" evidence="1">
    <location>
        <begin position="282"/>
        <end position="314"/>
    </location>
</feature>